<feature type="transmembrane region" description="Helical" evidence="1">
    <location>
        <begin position="77"/>
        <end position="100"/>
    </location>
</feature>
<accession>A0A7X0VD88</accession>
<dbReference type="Pfam" id="PF10027">
    <property type="entry name" value="DUF2269"/>
    <property type="match status" value="1"/>
</dbReference>
<dbReference type="Proteomes" id="UP000547209">
    <property type="component" value="Unassembled WGS sequence"/>
</dbReference>
<dbReference type="AlphaFoldDB" id="A0A7X0VD88"/>
<dbReference type="EMBL" id="JACJVP010000004">
    <property type="protein sequence ID" value="MBB6669727.1"/>
    <property type="molecule type" value="Genomic_DNA"/>
</dbReference>
<keyword evidence="1" id="KW-1133">Transmembrane helix</keyword>
<keyword evidence="1" id="KW-0812">Transmembrane</keyword>
<name>A0A7X0VD88_9BACL</name>
<feature type="transmembrane region" description="Helical" evidence="1">
    <location>
        <begin position="6"/>
        <end position="29"/>
    </location>
</feature>
<sequence length="154" mass="16811">MAFLIMLHVLGAVLFLGNIVTAAFWKIAAERAGDVGHLSRTARNVMLADYAFTLPGIVLLLATGVVMAVRVGYAMDAWNWMTASIGLFALSGLVWLAILIPAQRSMMKESAAAARAQAALSPQYRRASRRWDVFGTLVILMPLAVLYLMLNKPF</sequence>
<keyword evidence="1" id="KW-0472">Membrane</keyword>
<organism evidence="2 3">
    <name type="scientific">Cohnella nanjingensis</name>
    <dbReference type="NCBI Taxonomy" id="1387779"/>
    <lineage>
        <taxon>Bacteria</taxon>
        <taxon>Bacillati</taxon>
        <taxon>Bacillota</taxon>
        <taxon>Bacilli</taxon>
        <taxon>Bacillales</taxon>
        <taxon>Paenibacillaceae</taxon>
        <taxon>Cohnella</taxon>
    </lineage>
</organism>
<reference evidence="2 3" key="1">
    <citation type="submission" date="2020-08" db="EMBL/GenBank/DDBJ databases">
        <title>Cohnella phylogeny.</title>
        <authorList>
            <person name="Dunlap C."/>
        </authorList>
    </citation>
    <scope>NUCLEOTIDE SEQUENCE [LARGE SCALE GENOMIC DNA]</scope>
    <source>
        <strain evidence="2 3">DSM 28246</strain>
    </source>
</reference>
<comment type="caution">
    <text evidence="2">The sequence shown here is derived from an EMBL/GenBank/DDBJ whole genome shotgun (WGS) entry which is preliminary data.</text>
</comment>
<evidence type="ECO:0000313" key="2">
    <source>
        <dbReference type="EMBL" id="MBB6669727.1"/>
    </source>
</evidence>
<evidence type="ECO:0000313" key="3">
    <source>
        <dbReference type="Proteomes" id="UP000547209"/>
    </source>
</evidence>
<protein>
    <submittedName>
        <fullName evidence="2">DUF2269 domain-containing protein</fullName>
    </submittedName>
</protein>
<dbReference type="RefSeq" id="WP_185141169.1">
    <property type="nucleotide sequence ID" value="NZ_JACJVP010000004.1"/>
</dbReference>
<feature type="transmembrane region" description="Helical" evidence="1">
    <location>
        <begin position="50"/>
        <end position="71"/>
    </location>
</feature>
<evidence type="ECO:0000256" key="1">
    <source>
        <dbReference type="SAM" id="Phobius"/>
    </source>
</evidence>
<keyword evidence="3" id="KW-1185">Reference proteome</keyword>
<gene>
    <name evidence="2" type="ORF">H7C19_03395</name>
</gene>
<dbReference type="InterPro" id="IPR018729">
    <property type="entry name" value="DUF2269_transmembrane"/>
</dbReference>
<proteinExistence type="predicted"/>
<feature type="transmembrane region" description="Helical" evidence="1">
    <location>
        <begin position="131"/>
        <end position="150"/>
    </location>
</feature>